<feature type="chain" id="PRO_5017446394" evidence="1">
    <location>
        <begin position="28"/>
        <end position="88"/>
    </location>
</feature>
<feature type="signal peptide" evidence="1">
    <location>
        <begin position="1"/>
        <end position="27"/>
    </location>
</feature>
<proteinExistence type="predicted"/>
<keyword evidence="3" id="KW-1185">Reference proteome</keyword>
<dbReference type="EMBL" id="LXQA010547974">
    <property type="protein sequence ID" value="MCI58536.1"/>
    <property type="molecule type" value="Genomic_DNA"/>
</dbReference>
<feature type="non-terminal residue" evidence="2">
    <location>
        <position position="1"/>
    </location>
</feature>
<keyword evidence="1" id="KW-0732">Signal</keyword>
<accession>A0A392TEJ7</accession>
<comment type="caution">
    <text evidence="2">The sequence shown here is derived from an EMBL/GenBank/DDBJ whole genome shotgun (WGS) entry which is preliminary data.</text>
</comment>
<evidence type="ECO:0000313" key="3">
    <source>
        <dbReference type="Proteomes" id="UP000265520"/>
    </source>
</evidence>
<dbReference type="Proteomes" id="UP000265520">
    <property type="component" value="Unassembled WGS sequence"/>
</dbReference>
<dbReference type="AlphaFoldDB" id="A0A392TEJ7"/>
<name>A0A392TEJ7_9FABA</name>
<sequence>VRGGVNRICAFGNVFSTLSLCWTCCWSRGGLVFPVSSGSGGSISSSMSLFWWSHAWCFGQSAFCSGSVRVLRGGGGCDGSEMGLNKNS</sequence>
<evidence type="ECO:0000256" key="1">
    <source>
        <dbReference type="SAM" id="SignalP"/>
    </source>
</evidence>
<protein>
    <submittedName>
        <fullName evidence="2">Uncharacterized protein</fullName>
    </submittedName>
</protein>
<reference evidence="2 3" key="1">
    <citation type="journal article" date="2018" name="Front. Plant Sci.">
        <title>Red Clover (Trifolium pratense) and Zigzag Clover (T. medium) - A Picture of Genomic Similarities and Differences.</title>
        <authorList>
            <person name="Dluhosova J."/>
            <person name="Istvanek J."/>
            <person name="Nedelnik J."/>
            <person name="Repkova J."/>
        </authorList>
    </citation>
    <scope>NUCLEOTIDE SEQUENCE [LARGE SCALE GENOMIC DNA]</scope>
    <source>
        <strain evidence="3">cv. 10/8</strain>
        <tissue evidence="2">Leaf</tissue>
    </source>
</reference>
<evidence type="ECO:0000313" key="2">
    <source>
        <dbReference type="EMBL" id="MCI58536.1"/>
    </source>
</evidence>
<organism evidence="2 3">
    <name type="scientific">Trifolium medium</name>
    <dbReference type="NCBI Taxonomy" id="97028"/>
    <lineage>
        <taxon>Eukaryota</taxon>
        <taxon>Viridiplantae</taxon>
        <taxon>Streptophyta</taxon>
        <taxon>Embryophyta</taxon>
        <taxon>Tracheophyta</taxon>
        <taxon>Spermatophyta</taxon>
        <taxon>Magnoliopsida</taxon>
        <taxon>eudicotyledons</taxon>
        <taxon>Gunneridae</taxon>
        <taxon>Pentapetalae</taxon>
        <taxon>rosids</taxon>
        <taxon>fabids</taxon>
        <taxon>Fabales</taxon>
        <taxon>Fabaceae</taxon>
        <taxon>Papilionoideae</taxon>
        <taxon>50 kb inversion clade</taxon>
        <taxon>NPAAA clade</taxon>
        <taxon>Hologalegina</taxon>
        <taxon>IRL clade</taxon>
        <taxon>Trifolieae</taxon>
        <taxon>Trifolium</taxon>
    </lineage>
</organism>